<reference evidence="1 2" key="1">
    <citation type="submission" date="2017-05" db="EMBL/GenBank/DDBJ databases">
        <title>The isolation and characterization of 16 novel Shigella-infecting phages from the environment.</title>
        <authorList>
            <person name="Doore S.M."/>
            <person name="Schrad J.R."/>
            <person name="Dover J.A."/>
            <person name="Parent K.N."/>
        </authorList>
    </citation>
    <scope>NUCLEOTIDE SEQUENCE [LARGE SCALE GENOMIC DNA]</scope>
</reference>
<organism evidence="1 2">
    <name type="scientific">Shigella phage Sf13</name>
    <dbReference type="NCBI Taxonomy" id="2024316"/>
    <lineage>
        <taxon>Viruses</taxon>
        <taxon>Duplodnaviria</taxon>
        <taxon>Heunggongvirae</taxon>
        <taxon>Uroviricota</taxon>
        <taxon>Caudoviricetes</taxon>
        <taxon>Andersonviridae</taxon>
        <taxon>Ounavirinae</taxon>
        <taxon>Mooglevirus</taxon>
        <taxon>Mooglevirus Sf13</taxon>
    </lineage>
</organism>
<evidence type="ECO:0000313" key="1">
    <source>
        <dbReference type="EMBL" id="ATE85879.1"/>
    </source>
</evidence>
<sequence length="106" mass="12158">MAGKATVNGEQNRAGFQRGEIMTIYCNSSLFGEYKVNPNTLEDWQKYTKSLFDTTGLDALKKLAEVEVFRVKYKSHMSNFYATNIVEDDKVISVTEEELKQFCIKL</sequence>
<evidence type="ECO:0000313" key="2">
    <source>
        <dbReference type="Proteomes" id="UP000222508"/>
    </source>
</evidence>
<accession>A0A291AXY6</accession>
<dbReference type="EMBL" id="MF158040">
    <property type="protein sequence ID" value="ATE85879.1"/>
    <property type="molecule type" value="Genomic_DNA"/>
</dbReference>
<dbReference type="Proteomes" id="UP000222508">
    <property type="component" value="Segment"/>
</dbReference>
<keyword evidence="2" id="KW-1185">Reference proteome</keyword>
<protein>
    <submittedName>
        <fullName evidence="1">Uncharacterized protein</fullName>
    </submittedName>
</protein>
<gene>
    <name evidence="1" type="ORF">Sf13_gp79</name>
</gene>
<proteinExistence type="predicted"/>
<name>A0A291AXY6_9CAUD</name>